<feature type="compositionally biased region" description="Polar residues" evidence="2">
    <location>
        <begin position="383"/>
        <end position="395"/>
    </location>
</feature>
<evidence type="ECO:0000256" key="2">
    <source>
        <dbReference type="SAM" id="MobiDB-lite"/>
    </source>
</evidence>
<keyword evidence="5" id="KW-1185">Reference proteome</keyword>
<dbReference type="RefSeq" id="WP_275815448.1">
    <property type="nucleotide sequence ID" value="NZ_BAAANM010000001.1"/>
</dbReference>
<keyword evidence="4" id="KW-0328">Glycosyltransferase</keyword>
<gene>
    <name evidence="4" type="ORF">P2L57_17505</name>
</gene>
<protein>
    <submittedName>
        <fullName evidence="4">Glycosyltransferase</fullName>
        <ecNumber evidence="4">2.4.-.-</ecNumber>
    </submittedName>
</protein>
<dbReference type="GO" id="GO:0016757">
    <property type="term" value="F:glycosyltransferase activity"/>
    <property type="evidence" value="ECO:0007669"/>
    <property type="project" value="UniProtKB-KW"/>
</dbReference>
<dbReference type="PANTHER" id="PTHR45947">
    <property type="entry name" value="SULFOQUINOVOSYL TRANSFERASE SQD2"/>
    <property type="match status" value="1"/>
</dbReference>
<dbReference type="EMBL" id="JARHTQ010000010">
    <property type="protein sequence ID" value="MDF2257454.1"/>
    <property type="molecule type" value="Genomic_DNA"/>
</dbReference>
<sequence length="406" mass="44639">MRILITAVGKRTEHWMSLFTALTDQPAIEVTAFAADVSRITAQAFTDMAKRQERFRYQLVPHLLGEDHSGHMASVMFRPGSAKRVRAERPDVVHIIGEAAYVSTQQAIRMCNRYWPGVPITLYAAQNVVMRFPFPFPVLERRSYRAIGHAFPITPSALHVLRAKGYRGPATIVPLGVDTDRFRPSTEPKAHPFTVGFVGRLEPHKGIADLLRATELLDCNLLLVGDGSLRDMVEKAEANRPGQVQLKRWVDHTQLPWLLSRMHAVALPSMEIVQRNVVPWIGIPLREQFGRVLVEAMACGVPVVGSDTGDIPHVIGPSGLVFPTGDVGALADCLRQIRDDPALAHRLTVSGRSRACEEFSWRGIADTLIGVWQHLTATDPGLPSSSSPHARTTPSAMDASVEGGSE</sequence>
<evidence type="ECO:0000313" key="4">
    <source>
        <dbReference type="EMBL" id="MDF2257454.1"/>
    </source>
</evidence>
<evidence type="ECO:0000313" key="5">
    <source>
        <dbReference type="Proteomes" id="UP001220022"/>
    </source>
</evidence>
<feature type="domain" description="Glycosyl transferase family 1" evidence="3">
    <location>
        <begin position="180"/>
        <end position="352"/>
    </location>
</feature>
<accession>A0ABT5Z183</accession>
<dbReference type="Gene3D" id="3.40.50.2000">
    <property type="entry name" value="Glycogen Phosphorylase B"/>
    <property type="match status" value="2"/>
</dbReference>
<evidence type="ECO:0000259" key="3">
    <source>
        <dbReference type="Pfam" id="PF00534"/>
    </source>
</evidence>
<organism evidence="4 5">
    <name type="scientific">Streptantibioticus ferralitis</name>
    <dbReference type="NCBI Taxonomy" id="236510"/>
    <lineage>
        <taxon>Bacteria</taxon>
        <taxon>Bacillati</taxon>
        <taxon>Actinomycetota</taxon>
        <taxon>Actinomycetes</taxon>
        <taxon>Kitasatosporales</taxon>
        <taxon>Streptomycetaceae</taxon>
        <taxon>Streptantibioticus</taxon>
    </lineage>
</organism>
<dbReference type="EC" id="2.4.-.-" evidence="4"/>
<dbReference type="Pfam" id="PF00534">
    <property type="entry name" value="Glycos_transf_1"/>
    <property type="match status" value="1"/>
</dbReference>
<comment type="caution">
    <text evidence="4">The sequence shown here is derived from an EMBL/GenBank/DDBJ whole genome shotgun (WGS) entry which is preliminary data.</text>
</comment>
<dbReference type="InterPro" id="IPR050194">
    <property type="entry name" value="Glycosyltransferase_grp1"/>
</dbReference>
<keyword evidence="1 4" id="KW-0808">Transferase</keyword>
<proteinExistence type="predicted"/>
<dbReference type="Proteomes" id="UP001220022">
    <property type="component" value="Unassembled WGS sequence"/>
</dbReference>
<dbReference type="InterPro" id="IPR001296">
    <property type="entry name" value="Glyco_trans_1"/>
</dbReference>
<dbReference type="PANTHER" id="PTHR45947:SF13">
    <property type="entry name" value="TRANSFERASE"/>
    <property type="match status" value="1"/>
</dbReference>
<evidence type="ECO:0000256" key="1">
    <source>
        <dbReference type="ARBA" id="ARBA00022679"/>
    </source>
</evidence>
<dbReference type="SUPFAM" id="SSF53756">
    <property type="entry name" value="UDP-Glycosyltransferase/glycogen phosphorylase"/>
    <property type="match status" value="1"/>
</dbReference>
<name>A0ABT5Z183_9ACTN</name>
<feature type="region of interest" description="Disordered" evidence="2">
    <location>
        <begin position="379"/>
        <end position="406"/>
    </location>
</feature>
<reference evidence="4 5" key="1">
    <citation type="submission" date="2023-03" db="EMBL/GenBank/DDBJ databases">
        <title>Draft genome sequence of type strain Streptomyces ferralitis JCM 14344.</title>
        <authorList>
            <person name="Klaysubun C."/>
            <person name="Duangmal K."/>
        </authorList>
    </citation>
    <scope>NUCLEOTIDE SEQUENCE [LARGE SCALE GENOMIC DNA]</scope>
    <source>
        <strain evidence="4 5">JCM 14344</strain>
    </source>
</reference>